<dbReference type="EMBL" id="SOCA01000003">
    <property type="protein sequence ID" value="TDU71016.1"/>
    <property type="molecule type" value="Genomic_DNA"/>
</dbReference>
<keyword evidence="1" id="KW-0732">Signal</keyword>
<proteinExistence type="predicted"/>
<name>A0A4R7S0N8_9BACT</name>
<dbReference type="Proteomes" id="UP000295662">
    <property type="component" value="Unassembled WGS sequence"/>
</dbReference>
<sequence>MLVKFLLQLLLLAALSALAGAAWVAHRPVDVAPVEPPKPGARQRELVDDLKQAAIKRSAIFEIGEAELNRHLSKALVGTLPEPAGKWAQFDRVALELEPGIAHATLVWNVRGHLTTATVDFQVERLDQTFRVEVIGGSYGHLKVPQGMLRPLAPALKKIAAALQEEIHVLFQMNQIQIAQDKLLLDPRFP</sequence>
<evidence type="ECO:0000256" key="1">
    <source>
        <dbReference type="SAM" id="SignalP"/>
    </source>
</evidence>
<feature type="chain" id="PRO_5020277925" evidence="1">
    <location>
        <begin position="22"/>
        <end position="190"/>
    </location>
</feature>
<feature type="signal peptide" evidence="1">
    <location>
        <begin position="1"/>
        <end position="21"/>
    </location>
</feature>
<organism evidence="2 3">
    <name type="scientific">Prosthecobacter fusiformis</name>
    <dbReference type="NCBI Taxonomy" id="48464"/>
    <lineage>
        <taxon>Bacteria</taxon>
        <taxon>Pseudomonadati</taxon>
        <taxon>Verrucomicrobiota</taxon>
        <taxon>Verrucomicrobiia</taxon>
        <taxon>Verrucomicrobiales</taxon>
        <taxon>Verrucomicrobiaceae</taxon>
        <taxon>Prosthecobacter</taxon>
    </lineage>
</organism>
<reference evidence="2 3" key="1">
    <citation type="submission" date="2019-03" db="EMBL/GenBank/DDBJ databases">
        <title>Genomic Encyclopedia of Archaeal and Bacterial Type Strains, Phase II (KMG-II): from individual species to whole genera.</title>
        <authorList>
            <person name="Goeker M."/>
        </authorList>
    </citation>
    <scope>NUCLEOTIDE SEQUENCE [LARGE SCALE GENOMIC DNA]</scope>
    <source>
        <strain evidence="2 3">ATCC 25309</strain>
    </source>
</reference>
<accession>A0A4R7S0N8</accession>
<gene>
    <name evidence="2" type="ORF">EI77_02134</name>
</gene>
<evidence type="ECO:0000313" key="2">
    <source>
        <dbReference type="EMBL" id="TDU71016.1"/>
    </source>
</evidence>
<comment type="caution">
    <text evidence="2">The sequence shown here is derived from an EMBL/GenBank/DDBJ whole genome shotgun (WGS) entry which is preliminary data.</text>
</comment>
<protein>
    <submittedName>
        <fullName evidence="2">Uncharacterized protein</fullName>
    </submittedName>
</protein>
<dbReference type="AlphaFoldDB" id="A0A4R7S0N8"/>
<keyword evidence="3" id="KW-1185">Reference proteome</keyword>
<evidence type="ECO:0000313" key="3">
    <source>
        <dbReference type="Proteomes" id="UP000295662"/>
    </source>
</evidence>